<name>A0A7W7VBG5_9PSEU</name>
<dbReference type="RefSeq" id="WP_184808271.1">
    <property type="nucleotide sequence ID" value="NZ_JACHJQ010000001.1"/>
</dbReference>
<keyword evidence="3" id="KW-1185">Reference proteome</keyword>
<organism evidence="2 3">
    <name type="scientific">Actinophytocola algeriensis</name>
    <dbReference type="NCBI Taxonomy" id="1768010"/>
    <lineage>
        <taxon>Bacteria</taxon>
        <taxon>Bacillati</taxon>
        <taxon>Actinomycetota</taxon>
        <taxon>Actinomycetes</taxon>
        <taxon>Pseudonocardiales</taxon>
        <taxon>Pseudonocardiaceae</taxon>
    </lineage>
</organism>
<gene>
    <name evidence="2" type="ORF">FHR82_000167</name>
</gene>
<protein>
    <submittedName>
        <fullName evidence="2">Uncharacterized protein</fullName>
    </submittedName>
</protein>
<dbReference type="Proteomes" id="UP000520767">
    <property type="component" value="Unassembled WGS sequence"/>
</dbReference>
<evidence type="ECO:0000313" key="2">
    <source>
        <dbReference type="EMBL" id="MBB4903957.1"/>
    </source>
</evidence>
<evidence type="ECO:0000313" key="3">
    <source>
        <dbReference type="Proteomes" id="UP000520767"/>
    </source>
</evidence>
<feature type="region of interest" description="Disordered" evidence="1">
    <location>
        <begin position="23"/>
        <end position="45"/>
    </location>
</feature>
<dbReference type="EMBL" id="JACHJQ010000001">
    <property type="protein sequence ID" value="MBB4903957.1"/>
    <property type="molecule type" value="Genomic_DNA"/>
</dbReference>
<dbReference type="InterPro" id="IPR045596">
    <property type="entry name" value="DUF6459"/>
</dbReference>
<reference evidence="2 3" key="1">
    <citation type="submission" date="2020-08" db="EMBL/GenBank/DDBJ databases">
        <title>Genomic Encyclopedia of Type Strains, Phase III (KMG-III): the genomes of soil and plant-associated and newly described type strains.</title>
        <authorList>
            <person name="Whitman W."/>
        </authorList>
    </citation>
    <scope>NUCLEOTIDE SEQUENCE [LARGE SCALE GENOMIC DNA]</scope>
    <source>
        <strain evidence="2 3">CECT 8960</strain>
    </source>
</reference>
<evidence type="ECO:0000256" key="1">
    <source>
        <dbReference type="SAM" id="MobiDB-lite"/>
    </source>
</evidence>
<dbReference type="AlphaFoldDB" id="A0A7W7VBG5"/>
<sequence>MTVPALPDEPCHLQFRRLPDYEPDCDPDGIGPPMRWSSLRPATGPQLRLVPPAPEPDGPPVAPAALAQVLRRVLEVLDGRRPVNQLRTLLPDVAFEALLTRLRTVRPGGRHVLRKLRTCYPTRSAVEVSAVIGISSPAGRERVVAAAARFERHGDRWLCAVLRIL</sequence>
<dbReference type="Pfam" id="PF20060">
    <property type="entry name" value="DUF6459"/>
    <property type="match status" value="1"/>
</dbReference>
<comment type="caution">
    <text evidence="2">The sequence shown here is derived from an EMBL/GenBank/DDBJ whole genome shotgun (WGS) entry which is preliminary data.</text>
</comment>
<proteinExistence type="predicted"/>
<accession>A0A7W7VBG5</accession>